<comment type="caution">
    <text evidence="1">The sequence shown here is derived from an EMBL/GenBank/DDBJ whole genome shotgun (WGS) entry which is preliminary data.</text>
</comment>
<accession>A0A4R8RAM6</accession>
<dbReference type="Proteomes" id="UP000295165">
    <property type="component" value="Unassembled WGS sequence"/>
</dbReference>
<evidence type="ECO:0000313" key="2">
    <source>
        <dbReference type="Proteomes" id="UP000295165"/>
    </source>
</evidence>
<dbReference type="Gene3D" id="1.10.530.10">
    <property type="match status" value="1"/>
</dbReference>
<protein>
    <recommendedName>
        <fullName evidence="3">Glycoside hydrolase family 19 catalytic domain-containing protein</fullName>
    </recommendedName>
</protein>
<dbReference type="AlphaFoldDB" id="A0A4R8RAM6"/>
<evidence type="ECO:0008006" key="3">
    <source>
        <dbReference type="Google" id="ProtNLM"/>
    </source>
</evidence>
<dbReference type="InterPro" id="IPR023346">
    <property type="entry name" value="Lysozyme-like_dom_sf"/>
</dbReference>
<evidence type="ECO:0000313" key="1">
    <source>
        <dbReference type="EMBL" id="TDZ53402.1"/>
    </source>
</evidence>
<dbReference type="EMBL" id="PECC01000020">
    <property type="protein sequence ID" value="TDZ53402.1"/>
    <property type="molecule type" value="Genomic_DNA"/>
</dbReference>
<reference evidence="1 2" key="1">
    <citation type="journal article" date="2019" name="Sci. Rep.">
        <title>Extended insight into the Mycobacterium chelonae-abscessus complex through whole genome sequencing of Mycobacterium salmoniphilum outbreak and Mycobacterium salmoniphilum-like strains.</title>
        <authorList>
            <person name="Behra P.R.K."/>
            <person name="Das S."/>
            <person name="Pettersson B.M.F."/>
            <person name="Shirreff L."/>
            <person name="DuCote T."/>
            <person name="Jacobsson K.G."/>
            <person name="Ennis D.G."/>
            <person name="Kirsebom L.A."/>
        </authorList>
    </citation>
    <scope>NUCLEOTIDE SEQUENCE [LARGE SCALE GENOMIC DNA]</scope>
    <source>
        <strain evidence="1 2">CCUG 63697</strain>
    </source>
</reference>
<gene>
    <name evidence="1" type="ORF">CCUG63697_00267</name>
</gene>
<organism evidence="1 2">
    <name type="scientific">Mycobacteroides franklinii</name>
    <dbReference type="NCBI Taxonomy" id="948102"/>
    <lineage>
        <taxon>Bacteria</taxon>
        <taxon>Bacillati</taxon>
        <taxon>Actinomycetota</taxon>
        <taxon>Actinomycetes</taxon>
        <taxon>Mycobacteriales</taxon>
        <taxon>Mycobacteriaceae</taxon>
        <taxon>Mycobacteroides</taxon>
    </lineage>
</organism>
<name>A0A4R8RAM6_9MYCO</name>
<sequence length="505" mass="55481">MVVYDTGRQVLDDGAKIRDFCGYWEILKSHQGELSQAGVDFSGLPMDRSAADFDSAYYKEADINLKVIRESGDHLQDAVAGGTEQVGLIGETERLSQYLKGNAADAAWEKYKTNTEQLQTNLQKLKDAQEAIKGVDDNLYFGLNKKQDEYTAAITLMIEGTIQNNPADFANRLSTGAAAIMADNKGLEDSEKHLYAWHGSPGVNWPARQVKDDLCTSVIGAFATAIAAFNDANASMDQFVTDNYTILREALNISENGPAIGAFATAIAAFNDANASMDQFVTDNYTILREALNISENGPEESSFNKVTMEQLQAVFNQGNFASLPAEQQQRILDQLNAMMEHAGINTPQRQAAFLATCAIESGELTMWYEGAYPGGPDADWFNAHYGPQTPKGQELGNIEPGDGARFMGRGPIQVTGRSNYQHFTDWYNQSYNPNPPMDFTQTPELLQQPEYGFAAAEWYWTTHGINAAADSGGIDAVTDIVNYYDGNRDKKRDVYQRALSVLGG</sequence>
<dbReference type="SUPFAM" id="SSF53955">
    <property type="entry name" value="Lysozyme-like"/>
    <property type="match status" value="1"/>
</dbReference>
<proteinExistence type="predicted"/>
<keyword evidence="2" id="KW-1185">Reference proteome</keyword>